<dbReference type="Proteomes" id="UP000006038">
    <property type="component" value="Chromosome 3"/>
</dbReference>
<reference evidence="1" key="1">
    <citation type="journal article" date="2013" name="Nat. Commun.">
        <title>Whole-genome sequencing of Oryza brachyantha reveals mechanisms underlying Oryza genome evolution.</title>
        <authorList>
            <person name="Chen J."/>
            <person name="Huang Q."/>
            <person name="Gao D."/>
            <person name="Wang J."/>
            <person name="Lang Y."/>
            <person name="Liu T."/>
            <person name="Li B."/>
            <person name="Bai Z."/>
            <person name="Luis Goicoechea J."/>
            <person name="Liang C."/>
            <person name="Chen C."/>
            <person name="Zhang W."/>
            <person name="Sun S."/>
            <person name="Liao Y."/>
            <person name="Zhang X."/>
            <person name="Yang L."/>
            <person name="Song C."/>
            <person name="Wang M."/>
            <person name="Shi J."/>
            <person name="Liu G."/>
            <person name="Liu J."/>
            <person name="Zhou H."/>
            <person name="Zhou W."/>
            <person name="Yu Q."/>
            <person name="An N."/>
            <person name="Chen Y."/>
            <person name="Cai Q."/>
            <person name="Wang B."/>
            <person name="Liu B."/>
            <person name="Min J."/>
            <person name="Huang Y."/>
            <person name="Wu H."/>
            <person name="Li Z."/>
            <person name="Zhang Y."/>
            <person name="Yin Y."/>
            <person name="Song W."/>
            <person name="Jiang J."/>
            <person name="Jackson S.A."/>
            <person name="Wing R.A."/>
            <person name="Wang J."/>
            <person name="Chen M."/>
        </authorList>
    </citation>
    <scope>NUCLEOTIDE SEQUENCE [LARGE SCALE GENOMIC DNA]</scope>
    <source>
        <strain evidence="1">cv. IRGC 101232</strain>
    </source>
</reference>
<sequence>MNKPGRMSGIDAKHRWNTTYLLLHRAKGYEDLISIFINSMHLRMRDADEDDDENLSDRILNSLVQPME</sequence>
<accession>J3LQJ8</accession>
<dbReference type="EnsemblPlants" id="OB03G33240.1">
    <property type="protein sequence ID" value="OB03G33240.1"/>
    <property type="gene ID" value="OB03G33240"/>
</dbReference>
<name>J3LQJ8_ORYBR</name>
<dbReference type="HOGENOM" id="CLU_2798013_0_0_1"/>
<keyword evidence="2" id="KW-1185">Reference proteome</keyword>
<reference evidence="1" key="2">
    <citation type="submission" date="2013-04" db="UniProtKB">
        <authorList>
            <consortium name="EnsemblPlants"/>
        </authorList>
    </citation>
    <scope>IDENTIFICATION</scope>
</reference>
<evidence type="ECO:0000313" key="2">
    <source>
        <dbReference type="Proteomes" id="UP000006038"/>
    </source>
</evidence>
<dbReference type="Gramene" id="OB03G33240.1">
    <property type="protein sequence ID" value="OB03G33240.1"/>
    <property type="gene ID" value="OB03G33240"/>
</dbReference>
<evidence type="ECO:0000313" key="1">
    <source>
        <dbReference type="EnsemblPlants" id="OB03G33240.1"/>
    </source>
</evidence>
<protein>
    <submittedName>
        <fullName evidence="1">Uncharacterized protein</fullName>
    </submittedName>
</protein>
<organism evidence="1">
    <name type="scientific">Oryza brachyantha</name>
    <name type="common">malo sina</name>
    <dbReference type="NCBI Taxonomy" id="4533"/>
    <lineage>
        <taxon>Eukaryota</taxon>
        <taxon>Viridiplantae</taxon>
        <taxon>Streptophyta</taxon>
        <taxon>Embryophyta</taxon>
        <taxon>Tracheophyta</taxon>
        <taxon>Spermatophyta</taxon>
        <taxon>Magnoliopsida</taxon>
        <taxon>Liliopsida</taxon>
        <taxon>Poales</taxon>
        <taxon>Poaceae</taxon>
        <taxon>BOP clade</taxon>
        <taxon>Oryzoideae</taxon>
        <taxon>Oryzeae</taxon>
        <taxon>Oryzinae</taxon>
        <taxon>Oryza</taxon>
    </lineage>
</organism>
<proteinExistence type="predicted"/>
<dbReference type="AlphaFoldDB" id="J3LQJ8"/>